<name>F0F5K9_9BACT</name>
<organism evidence="1 2">
    <name type="scientific">Prevotella multiformis DSM 16608</name>
    <dbReference type="NCBI Taxonomy" id="888743"/>
    <lineage>
        <taxon>Bacteria</taxon>
        <taxon>Pseudomonadati</taxon>
        <taxon>Bacteroidota</taxon>
        <taxon>Bacteroidia</taxon>
        <taxon>Bacteroidales</taxon>
        <taxon>Prevotellaceae</taxon>
        <taxon>Prevotella</taxon>
    </lineage>
</organism>
<evidence type="ECO:0000313" key="2">
    <source>
        <dbReference type="Proteomes" id="UP000005697"/>
    </source>
</evidence>
<sequence length="72" mass="7921">MLRVRTPAIGYGEYSRITGERNAFKTIVGYDGGGTDGSAALRLQMTNSPYMLTDKVICQCERRQILDACGMV</sequence>
<dbReference type="AlphaFoldDB" id="F0F5K9"/>
<evidence type="ECO:0000313" key="1">
    <source>
        <dbReference type="EMBL" id="EGC20628.1"/>
    </source>
</evidence>
<reference evidence="1 2" key="1">
    <citation type="submission" date="2011-01" db="EMBL/GenBank/DDBJ databases">
        <authorList>
            <person name="Muzny D."/>
            <person name="Qin X."/>
            <person name="Deng J."/>
            <person name="Jiang H."/>
            <person name="Liu Y."/>
            <person name="Qu J."/>
            <person name="Song X.-Z."/>
            <person name="Zhang L."/>
            <person name="Thornton R."/>
            <person name="Coyle M."/>
            <person name="Francisco L."/>
            <person name="Jackson L."/>
            <person name="Javaid M."/>
            <person name="Korchina V."/>
            <person name="Kovar C."/>
            <person name="Mata R."/>
            <person name="Mathew T."/>
            <person name="Ngo R."/>
            <person name="Nguyen L."/>
            <person name="Nguyen N."/>
            <person name="Okwuonu G."/>
            <person name="Ongeri F."/>
            <person name="Pham C."/>
            <person name="Simmons D."/>
            <person name="Wilczek-Boney K."/>
            <person name="Hale W."/>
            <person name="Jakkamsetti A."/>
            <person name="Pham P."/>
            <person name="Ruth R."/>
            <person name="San Lucas F."/>
            <person name="Warren J."/>
            <person name="Zhang J."/>
            <person name="Zhao Z."/>
            <person name="Zhou C."/>
            <person name="Zhu D."/>
            <person name="Lee S."/>
            <person name="Bess C."/>
            <person name="Blankenburg K."/>
            <person name="Forbes L."/>
            <person name="Fu Q."/>
            <person name="Gubbala S."/>
            <person name="Hirani K."/>
            <person name="Jayaseelan J.C."/>
            <person name="Lara F."/>
            <person name="Munidasa M."/>
            <person name="Palculict T."/>
            <person name="Patil S."/>
            <person name="Pu L.-L."/>
            <person name="Saada N."/>
            <person name="Tang L."/>
            <person name="Weissenberger G."/>
            <person name="Zhu Y."/>
            <person name="Hemphill L."/>
            <person name="Shang Y."/>
            <person name="Youmans B."/>
            <person name="Ayvaz T."/>
            <person name="Ross M."/>
            <person name="Santibanez J."/>
            <person name="Aqrawi P."/>
            <person name="Gross S."/>
            <person name="Joshi V."/>
            <person name="Fowler G."/>
            <person name="Nazareth L."/>
            <person name="Reid J."/>
            <person name="Worley K."/>
            <person name="Petrosino J."/>
            <person name="Highlander S."/>
            <person name="Gibbs R."/>
        </authorList>
    </citation>
    <scope>NUCLEOTIDE SEQUENCE [LARGE SCALE GENOMIC DNA]</scope>
    <source>
        <strain evidence="1 2">DSM 16608</strain>
    </source>
</reference>
<gene>
    <name evidence="1" type="ORF">HMPREF9141_0875</name>
</gene>
<comment type="caution">
    <text evidence="1">The sequence shown here is derived from an EMBL/GenBank/DDBJ whole genome shotgun (WGS) entry which is preliminary data.</text>
</comment>
<proteinExistence type="predicted"/>
<keyword evidence="2" id="KW-1185">Reference proteome</keyword>
<dbReference type="HOGENOM" id="CLU_2718982_0_0_10"/>
<accession>F0F5K9</accession>
<dbReference type="EMBL" id="AEWX01000013">
    <property type="protein sequence ID" value="EGC20628.1"/>
    <property type="molecule type" value="Genomic_DNA"/>
</dbReference>
<dbReference type="Proteomes" id="UP000005697">
    <property type="component" value="Unassembled WGS sequence"/>
</dbReference>
<protein>
    <submittedName>
        <fullName evidence="1">Uncharacterized protein</fullName>
    </submittedName>
</protein>